<keyword evidence="3" id="KW-1185">Reference proteome</keyword>
<name>A0AAD5WJ41_PARTN</name>
<evidence type="ECO:0000256" key="1">
    <source>
        <dbReference type="SAM" id="MobiDB-lite"/>
    </source>
</evidence>
<evidence type="ECO:0000313" key="3">
    <source>
        <dbReference type="Proteomes" id="UP001196413"/>
    </source>
</evidence>
<accession>A0AAD5WJ41</accession>
<evidence type="ECO:0000313" key="2">
    <source>
        <dbReference type="EMBL" id="KAJ1372202.1"/>
    </source>
</evidence>
<protein>
    <submittedName>
        <fullName evidence="2">Uncharacterized protein</fullName>
    </submittedName>
</protein>
<gene>
    <name evidence="2" type="ORF">KIN20_034294</name>
</gene>
<dbReference type="AlphaFoldDB" id="A0AAD5WJ41"/>
<organism evidence="2 3">
    <name type="scientific">Parelaphostrongylus tenuis</name>
    <name type="common">Meningeal worm</name>
    <dbReference type="NCBI Taxonomy" id="148309"/>
    <lineage>
        <taxon>Eukaryota</taxon>
        <taxon>Metazoa</taxon>
        <taxon>Ecdysozoa</taxon>
        <taxon>Nematoda</taxon>
        <taxon>Chromadorea</taxon>
        <taxon>Rhabditida</taxon>
        <taxon>Rhabditina</taxon>
        <taxon>Rhabditomorpha</taxon>
        <taxon>Strongyloidea</taxon>
        <taxon>Metastrongylidae</taxon>
        <taxon>Parelaphostrongylus</taxon>
    </lineage>
</organism>
<feature type="region of interest" description="Disordered" evidence="1">
    <location>
        <begin position="31"/>
        <end position="58"/>
    </location>
</feature>
<dbReference type="Proteomes" id="UP001196413">
    <property type="component" value="Unassembled WGS sequence"/>
</dbReference>
<proteinExistence type="predicted"/>
<feature type="compositionally biased region" description="Basic and acidic residues" evidence="1">
    <location>
        <begin position="41"/>
        <end position="58"/>
    </location>
</feature>
<reference evidence="2" key="1">
    <citation type="submission" date="2021-06" db="EMBL/GenBank/DDBJ databases">
        <title>Parelaphostrongylus tenuis whole genome reference sequence.</title>
        <authorList>
            <person name="Garwood T.J."/>
            <person name="Larsen P.A."/>
            <person name="Fountain-Jones N.M."/>
            <person name="Garbe J.R."/>
            <person name="Macchietto M.G."/>
            <person name="Kania S.A."/>
            <person name="Gerhold R.W."/>
            <person name="Richards J.E."/>
            <person name="Wolf T.M."/>
        </authorList>
    </citation>
    <scope>NUCLEOTIDE SEQUENCE</scope>
    <source>
        <strain evidence="2">MNPRO001-30</strain>
        <tissue evidence="2">Meninges</tissue>
    </source>
</reference>
<comment type="caution">
    <text evidence="2">The sequence shown here is derived from an EMBL/GenBank/DDBJ whole genome shotgun (WGS) entry which is preliminary data.</text>
</comment>
<dbReference type="EMBL" id="JAHQIW010007105">
    <property type="protein sequence ID" value="KAJ1372202.1"/>
    <property type="molecule type" value="Genomic_DNA"/>
</dbReference>
<sequence length="139" mass="15724">MTSLEERRPENGDFHKVICFVVSVDPSSLRSSQSRTVGLREQTRERNGTVTHSSDEGIRSRRDMVHVYYLKRLKVTTAPERLNELKISRTWVTKQCVIGVKGTANSDVMMNSNIAQNGQNSSPILEVFLIRTSTKEKGN</sequence>